<evidence type="ECO:0000313" key="2">
    <source>
        <dbReference type="Proteomes" id="UP000446768"/>
    </source>
</evidence>
<proteinExistence type="predicted"/>
<organism evidence="1 2">
    <name type="scientific">Pseudoduganella rivuli</name>
    <dbReference type="NCBI Taxonomy" id="2666085"/>
    <lineage>
        <taxon>Bacteria</taxon>
        <taxon>Pseudomonadati</taxon>
        <taxon>Pseudomonadota</taxon>
        <taxon>Betaproteobacteria</taxon>
        <taxon>Burkholderiales</taxon>
        <taxon>Oxalobacteraceae</taxon>
        <taxon>Telluria group</taxon>
        <taxon>Pseudoduganella</taxon>
    </lineage>
</organism>
<name>A0A7X2IUS7_9BURK</name>
<sequence>MLQDAFRRNLLAASLLLSGCVADAKDGWAYIPPGAYVGFSQVAQVPLRIQLDLAQIRRAMEPEIAKAIRNASSGTIGGILDAELVGLNFAGYADGANTIELDAYVRTSHFDCHVRPRWQLPRRKYVEGRVVNDGSKTDCSNASIVIAPFISSIESKVTDQIVEALDKAKLVTDPETLEAWKRYDPNWWSQLVEKAYLTMHYCQVLRAE</sequence>
<dbReference type="AlphaFoldDB" id="A0A7X2IUS7"/>
<reference evidence="1 2" key="1">
    <citation type="submission" date="2019-11" db="EMBL/GenBank/DDBJ databases">
        <title>Novel species isolated from a subtropical stream in China.</title>
        <authorList>
            <person name="Lu H."/>
        </authorList>
    </citation>
    <scope>NUCLEOTIDE SEQUENCE [LARGE SCALE GENOMIC DNA]</scope>
    <source>
        <strain evidence="1 2">FT92W</strain>
    </source>
</reference>
<gene>
    <name evidence="1" type="ORF">GJ700_32305</name>
</gene>
<keyword evidence="2" id="KW-1185">Reference proteome</keyword>
<accession>A0A7X2IUS7</accession>
<evidence type="ECO:0000313" key="1">
    <source>
        <dbReference type="EMBL" id="MRV76404.1"/>
    </source>
</evidence>
<dbReference type="RefSeq" id="WP_154381884.1">
    <property type="nucleotide sequence ID" value="NZ_WKJJ01000032.1"/>
</dbReference>
<dbReference type="EMBL" id="WKJJ01000032">
    <property type="protein sequence ID" value="MRV76404.1"/>
    <property type="molecule type" value="Genomic_DNA"/>
</dbReference>
<comment type="caution">
    <text evidence="1">The sequence shown here is derived from an EMBL/GenBank/DDBJ whole genome shotgun (WGS) entry which is preliminary data.</text>
</comment>
<protein>
    <submittedName>
        <fullName evidence="1">Uncharacterized protein</fullName>
    </submittedName>
</protein>
<dbReference type="PROSITE" id="PS51257">
    <property type="entry name" value="PROKAR_LIPOPROTEIN"/>
    <property type="match status" value="1"/>
</dbReference>
<dbReference type="Proteomes" id="UP000446768">
    <property type="component" value="Unassembled WGS sequence"/>
</dbReference>